<keyword evidence="1" id="KW-1133">Transmembrane helix</keyword>
<comment type="caution">
    <text evidence="2">The sequence shown here is derived from an EMBL/GenBank/DDBJ whole genome shotgun (WGS) entry which is preliminary data.</text>
</comment>
<dbReference type="AlphaFoldDB" id="A0A4C1VWU5"/>
<dbReference type="Proteomes" id="UP000299102">
    <property type="component" value="Unassembled WGS sequence"/>
</dbReference>
<name>A0A4C1VWU5_EUMVA</name>
<organism evidence="2 3">
    <name type="scientific">Eumeta variegata</name>
    <name type="common">Bagworm moth</name>
    <name type="synonym">Eumeta japonica</name>
    <dbReference type="NCBI Taxonomy" id="151549"/>
    <lineage>
        <taxon>Eukaryota</taxon>
        <taxon>Metazoa</taxon>
        <taxon>Ecdysozoa</taxon>
        <taxon>Arthropoda</taxon>
        <taxon>Hexapoda</taxon>
        <taxon>Insecta</taxon>
        <taxon>Pterygota</taxon>
        <taxon>Neoptera</taxon>
        <taxon>Endopterygota</taxon>
        <taxon>Lepidoptera</taxon>
        <taxon>Glossata</taxon>
        <taxon>Ditrysia</taxon>
        <taxon>Tineoidea</taxon>
        <taxon>Psychidae</taxon>
        <taxon>Oiketicinae</taxon>
        <taxon>Eumeta</taxon>
    </lineage>
</organism>
<proteinExistence type="predicted"/>
<evidence type="ECO:0000313" key="2">
    <source>
        <dbReference type="EMBL" id="GBP43060.1"/>
    </source>
</evidence>
<sequence>MNLTCKSLPFVVLGSFCRQGGALVKHNTLVDTGGGESGRHWSALDVHGSGGGLRLTECGARSRFYALQSERGPYLFDALCIQYRLNAPSPSDLCLLFHIALFTLLILFGRGCFLGLLCFLGNYRLFGTTLY</sequence>
<keyword evidence="3" id="KW-1185">Reference proteome</keyword>
<accession>A0A4C1VWU5</accession>
<keyword evidence="1" id="KW-0812">Transmembrane</keyword>
<evidence type="ECO:0000313" key="3">
    <source>
        <dbReference type="Proteomes" id="UP000299102"/>
    </source>
</evidence>
<evidence type="ECO:0000256" key="1">
    <source>
        <dbReference type="SAM" id="Phobius"/>
    </source>
</evidence>
<protein>
    <submittedName>
        <fullName evidence="2">Uncharacterized protein</fullName>
    </submittedName>
</protein>
<keyword evidence="1" id="KW-0472">Membrane</keyword>
<gene>
    <name evidence="2" type="ORF">EVAR_96322_1</name>
</gene>
<feature type="transmembrane region" description="Helical" evidence="1">
    <location>
        <begin position="95"/>
        <end position="120"/>
    </location>
</feature>
<reference evidence="2 3" key="1">
    <citation type="journal article" date="2019" name="Commun. Biol.">
        <title>The bagworm genome reveals a unique fibroin gene that provides high tensile strength.</title>
        <authorList>
            <person name="Kono N."/>
            <person name="Nakamura H."/>
            <person name="Ohtoshi R."/>
            <person name="Tomita M."/>
            <person name="Numata K."/>
            <person name="Arakawa K."/>
        </authorList>
    </citation>
    <scope>NUCLEOTIDE SEQUENCE [LARGE SCALE GENOMIC DNA]</scope>
</reference>
<dbReference type="EMBL" id="BGZK01000429">
    <property type="protein sequence ID" value="GBP43060.1"/>
    <property type="molecule type" value="Genomic_DNA"/>
</dbReference>